<dbReference type="AlphaFoldDB" id="A0A1V6S3T8"/>
<keyword evidence="1" id="KW-1133">Transmembrane helix</keyword>
<protein>
    <submittedName>
        <fullName evidence="2">Uncharacterized protein</fullName>
    </submittedName>
</protein>
<keyword evidence="1" id="KW-0812">Transmembrane</keyword>
<evidence type="ECO:0000313" key="3">
    <source>
        <dbReference type="Proteomes" id="UP000191342"/>
    </source>
</evidence>
<organism evidence="2 3">
    <name type="scientific">Penicillium flavigenum</name>
    <dbReference type="NCBI Taxonomy" id="254877"/>
    <lineage>
        <taxon>Eukaryota</taxon>
        <taxon>Fungi</taxon>
        <taxon>Dikarya</taxon>
        <taxon>Ascomycota</taxon>
        <taxon>Pezizomycotina</taxon>
        <taxon>Eurotiomycetes</taxon>
        <taxon>Eurotiomycetidae</taxon>
        <taxon>Eurotiales</taxon>
        <taxon>Aspergillaceae</taxon>
        <taxon>Penicillium</taxon>
    </lineage>
</organism>
<dbReference type="EMBL" id="MLQL01000128">
    <property type="protein sequence ID" value="OQE08715.1"/>
    <property type="molecule type" value="Genomic_DNA"/>
</dbReference>
<comment type="caution">
    <text evidence="2">The sequence shown here is derived from an EMBL/GenBank/DDBJ whole genome shotgun (WGS) entry which is preliminary data.</text>
</comment>
<accession>A0A1V6S3T8</accession>
<proteinExistence type="predicted"/>
<name>A0A1V6S3T8_9EURO</name>
<reference evidence="3" key="1">
    <citation type="journal article" date="2017" name="Nat. Microbiol.">
        <title>Global analysis of biosynthetic gene clusters reveals vast potential of secondary metabolite production in Penicillium species.</title>
        <authorList>
            <person name="Nielsen J.C."/>
            <person name="Grijseels S."/>
            <person name="Prigent S."/>
            <person name="Ji B."/>
            <person name="Dainat J."/>
            <person name="Nielsen K.F."/>
            <person name="Frisvad J.C."/>
            <person name="Workman M."/>
            <person name="Nielsen J."/>
        </authorList>
    </citation>
    <scope>NUCLEOTIDE SEQUENCE [LARGE SCALE GENOMIC DNA]</scope>
    <source>
        <strain evidence="3">IBT 14082</strain>
    </source>
</reference>
<keyword evidence="1" id="KW-0472">Membrane</keyword>
<dbReference type="Proteomes" id="UP000191342">
    <property type="component" value="Unassembled WGS sequence"/>
</dbReference>
<feature type="transmembrane region" description="Helical" evidence="1">
    <location>
        <begin position="53"/>
        <end position="72"/>
    </location>
</feature>
<evidence type="ECO:0000313" key="2">
    <source>
        <dbReference type="EMBL" id="OQE08715.1"/>
    </source>
</evidence>
<keyword evidence="3" id="KW-1185">Reference proteome</keyword>
<gene>
    <name evidence="2" type="ORF">PENFLA_c128G00503</name>
</gene>
<evidence type="ECO:0000256" key="1">
    <source>
        <dbReference type="SAM" id="Phobius"/>
    </source>
</evidence>
<sequence length="106" mass="11442">MLVRFVKLISGVVTVSKHIWLSMARLFRPLGAGVRDSAGVACEKMLFSFPGALAVSLAGIGVLVSICFRIAFVKYNVLGPSSLRGFAIVGLCHPSEESLASRYNRR</sequence>